<proteinExistence type="predicted"/>
<accession>X0Y9H5</accession>
<comment type="caution">
    <text evidence="1">The sequence shown here is derived from an EMBL/GenBank/DDBJ whole genome shotgun (WGS) entry which is preliminary data.</text>
</comment>
<gene>
    <name evidence="1" type="ORF">S01H1_70432</name>
</gene>
<evidence type="ECO:0000313" key="1">
    <source>
        <dbReference type="EMBL" id="GAG33506.1"/>
    </source>
</evidence>
<sequence length="245" mass="26382">VNEAVRQLGQLEAVGKTVLFLKVPPLAEIGWQQRQKKAGDAEVAKTLDEALKAAKSLRPQGRFRYDAAMPLASVLVATNRDQSALDIIRKHHSSSAMGRLAADFFVAMQATGYDFARATEVAPIGGWHAPQFSGIPAALVARGEADAALRWAQMADTPEKLAEATMVWADFLVQTSPKAELADRLKSIKAGIKDLSPTGQALVRSRTAYLLLQREQPDMAELWAAAARTALAGVQVTPAMDLPTI</sequence>
<organism evidence="1">
    <name type="scientific">marine sediment metagenome</name>
    <dbReference type="NCBI Taxonomy" id="412755"/>
    <lineage>
        <taxon>unclassified sequences</taxon>
        <taxon>metagenomes</taxon>
        <taxon>ecological metagenomes</taxon>
    </lineage>
</organism>
<dbReference type="EMBL" id="BARS01046839">
    <property type="protein sequence ID" value="GAG33506.1"/>
    <property type="molecule type" value="Genomic_DNA"/>
</dbReference>
<name>X0Y9H5_9ZZZZ</name>
<protein>
    <submittedName>
        <fullName evidence="1">Uncharacterized protein</fullName>
    </submittedName>
</protein>
<dbReference type="AlphaFoldDB" id="X0Y9H5"/>
<feature type="non-terminal residue" evidence="1">
    <location>
        <position position="1"/>
    </location>
</feature>
<reference evidence="1" key="1">
    <citation type="journal article" date="2014" name="Front. Microbiol.">
        <title>High frequency of phylogenetically diverse reductive dehalogenase-homologous genes in deep subseafloor sedimentary metagenomes.</title>
        <authorList>
            <person name="Kawai M."/>
            <person name="Futagami T."/>
            <person name="Toyoda A."/>
            <person name="Takaki Y."/>
            <person name="Nishi S."/>
            <person name="Hori S."/>
            <person name="Arai W."/>
            <person name="Tsubouchi T."/>
            <person name="Morono Y."/>
            <person name="Uchiyama I."/>
            <person name="Ito T."/>
            <person name="Fujiyama A."/>
            <person name="Inagaki F."/>
            <person name="Takami H."/>
        </authorList>
    </citation>
    <scope>NUCLEOTIDE SEQUENCE</scope>
    <source>
        <strain evidence="1">Expedition CK06-06</strain>
    </source>
</reference>
<feature type="non-terminal residue" evidence="1">
    <location>
        <position position="245"/>
    </location>
</feature>